<keyword evidence="8" id="KW-1185">Reference proteome</keyword>
<evidence type="ECO:0000256" key="6">
    <source>
        <dbReference type="SAM" id="Phobius"/>
    </source>
</evidence>
<feature type="coiled-coil region" evidence="5">
    <location>
        <begin position="419"/>
        <end position="453"/>
    </location>
</feature>
<comment type="similarity">
    <text evidence="2">Belongs to the RmuC family.</text>
</comment>
<evidence type="ECO:0000256" key="4">
    <source>
        <dbReference type="ARBA" id="ARBA00023172"/>
    </source>
</evidence>
<keyword evidence="6" id="KW-0812">Transmembrane</keyword>
<comment type="function">
    <text evidence="1">Involved in DNA recombination.</text>
</comment>
<evidence type="ECO:0000313" key="7">
    <source>
        <dbReference type="EMBL" id="WWF02488.1"/>
    </source>
</evidence>
<evidence type="ECO:0000256" key="3">
    <source>
        <dbReference type="ARBA" id="ARBA00023054"/>
    </source>
</evidence>
<evidence type="ECO:0000256" key="2">
    <source>
        <dbReference type="ARBA" id="ARBA00009840"/>
    </source>
</evidence>
<keyword evidence="4" id="KW-0233">DNA recombination</keyword>
<dbReference type="PANTHER" id="PTHR30563">
    <property type="entry name" value="DNA RECOMBINATION PROTEIN RMUC"/>
    <property type="match status" value="1"/>
</dbReference>
<name>A0ABZ2F5H2_METCP</name>
<organism evidence="7 8">
    <name type="scientific">Methylococcus capsulatus</name>
    <dbReference type="NCBI Taxonomy" id="414"/>
    <lineage>
        <taxon>Bacteria</taxon>
        <taxon>Pseudomonadati</taxon>
        <taxon>Pseudomonadota</taxon>
        <taxon>Gammaproteobacteria</taxon>
        <taxon>Methylococcales</taxon>
        <taxon>Methylococcaceae</taxon>
        <taxon>Methylococcus</taxon>
    </lineage>
</organism>
<evidence type="ECO:0000256" key="5">
    <source>
        <dbReference type="SAM" id="Coils"/>
    </source>
</evidence>
<dbReference type="InterPro" id="IPR003798">
    <property type="entry name" value="DNA_recombination_RmuC"/>
</dbReference>
<reference evidence="7 8" key="1">
    <citation type="submission" date="2022-09" db="EMBL/GenBank/DDBJ databases">
        <authorList>
            <person name="Giprobiosintez L."/>
        </authorList>
    </citation>
    <scope>NUCLEOTIDE SEQUENCE [LARGE SCALE GENOMIC DNA]</scope>
    <source>
        <strain evidence="8">VKPM-B-12549 (GBS-15)</strain>
    </source>
</reference>
<evidence type="ECO:0000256" key="1">
    <source>
        <dbReference type="ARBA" id="ARBA00003416"/>
    </source>
</evidence>
<gene>
    <name evidence="7" type="primary">rmuC</name>
    <name evidence="7" type="ORF">N4J17_02390</name>
</gene>
<dbReference type="EMBL" id="CP104311">
    <property type="protein sequence ID" value="WWF02488.1"/>
    <property type="molecule type" value="Genomic_DNA"/>
</dbReference>
<dbReference type="Proteomes" id="UP001359308">
    <property type="component" value="Chromosome"/>
</dbReference>
<evidence type="ECO:0000313" key="8">
    <source>
        <dbReference type="Proteomes" id="UP001359308"/>
    </source>
</evidence>
<feature type="transmembrane region" description="Helical" evidence="6">
    <location>
        <begin position="6"/>
        <end position="29"/>
    </location>
</feature>
<dbReference type="Pfam" id="PF02646">
    <property type="entry name" value="RmuC"/>
    <property type="match status" value="1"/>
</dbReference>
<protein>
    <submittedName>
        <fullName evidence="7">DNA recombination protein RmuC</fullName>
    </submittedName>
</protein>
<keyword evidence="6" id="KW-0472">Membrane</keyword>
<feature type="coiled-coil region" evidence="5">
    <location>
        <begin position="35"/>
        <end position="66"/>
    </location>
</feature>
<dbReference type="PANTHER" id="PTHR30563:SF0">
    <property type="entry name" value="DNA RECOMBINATION PROTEIN RMUC"/>
    <property type="match status" value="1"/>
</dbReference>
<keyword evidence="6" id="KW-1133">Transmembrane helix</keyword>
<keyword evidence="3 5" id="KW-0175">Coiled coil</keyword>
<accession>A0ABZ2F5H2</accession>
<proteinExistence type="inferred from homology"/>
<sequence>MTEGLALYVAVALLAGIMLPLWLCLFLCLRQGRRLASIASERERMERLLREELNQVRAEIGRASRDNREEIGGAIGRFQAAQQDQAERMRLLMDEKLVRVQADAREGREEMSLGLKRFGEVQKEQLDSVGLLLKNQLEALAGTNEKSIERLRLTIEERLQALQHDNGQKLEQMRQTVDEKLHNTLEQRLGESFKLVSERLEQVHKGLGEMQTLASGVGDLKRVLTNVKTRGTWGEVQLDALLEQILTPEQYGKNVATRPNGGERVEFAIRLPGRDSTDAPVWLPIDAKFPIEDYQKLLDSQDSADHAGIEANGKALEQRLKTEARTIRDKYVEPPHTTDFAILYLPIEGLYAEALRRPGLAETLQRDYRVTLAGPTTLAAMLNSLQMGFRTLAIEQRSSEVWTILGAVKTEFTKFGDALAYTRKKLEEATSSIDKAETRTRVLTRKLKEVEAIPAQEARWLLPSTAEADD</sequence>
<dbReference type="RefSeq" id="WP_232470331.1">
    <property type="nucleotide sequence ID" value="NZ_CP104311.1"/>
</dbReference>